<dbReference type="Proteomes" id="UP000030711">
    <property type="component" value="Unassembled WGS sequence"/>
</dbReference>
<evidence type="ECO:0000313" key="2">
    <source>
        <dbReference type="EMBL" id="KAK2631239.1"/>
    </source>
</evidence>
<keyword evidence="3" id="KW-1185">Reference proteome</keyword>
<feature type="compositionally biased region" description="Basic and acidic residues" evidence="1">
    <location>
        <begin position="1"/>
        <end position="18"/>
    </location>
</feature>
<name>A0AAD9T864_EUCGR</name>
<dbReference type="AlphaFoldDB" id="A0AAD9T864"/>
<comment type="caution">
    <text evidence="2">The sequence shown here is derived from an EMBL/GenBank/DDBJ whole genome shotgun (WGS) entry which is preliminary data.</text>
</comment>
<gene>
    <name evidence="2" type="ORF">EUGRSUZ_L03197</name>
</gene>
<proteinExistence type="predicted"/>
<evidence type="ECO:0000256" key="1">
    <source>
        <dbReference type="SAM" id="MobiDB-lite"/>
    </source>
</evidence>
<protein>
    <submittedName>
        <fullName evidence="2">Uncharacterized protein</fullName>
    </submittedName>
</protein>
<evidence type="ECO:0000313" key="3">
    <source>
        <dbReference type="Proteomes" id="UP000030711"/>
    </source>
</evidence>
<feature type="region of interest" description="Disordered" evidence="1">
    <location>
        <begin position="71"/>
        <end position="93"/>
    </location>
</feature>
<dbReference type="EMBL" id="MU850422">
    <property type="protein sequence ID" value="KAK2631239.1"/>
    <property type="molecule type" value="Genomic_DNA"/>
</dbReference>
<reference evidence="2 3" key="1">
    <citation type="journal article" date="2014" name="Nature">
        <title>The genome of Eucalyptus grandis.</title>
        <authorList>
            <person name="Myburg A.A."/>
            <person name="Grattapaglia D."/>
            <person name="Tuskan G.A."/>
            <person name="Hellsten U."/>
            <person name="Hayes R.D."/>
            <person name="Grimwood J."/>
            <person name="Jenkins J."/>
            <person name="Lindquist E."/>
            <person name="Tice H."/>
            <person name="Bauer D."/>
            <person name="Goodstein D.M."/>
            <person name="Dubchak I."/>
            <person name="Poliakov A."/>
            <person name="Mizrachi E."/>
            <person name="Kullan A.R."/>
            <person name="Hussey S.G."/>
            <person name="Pinard D."/>
            <person name="van der Merwe K."/>
            <person name="Singh P."/>
            <person name="van Jaarsveld I."/>
            <person name="Silva-Junior O.B."/>
            <person name="Togawa R.C."/>
            <person name="Pappas M.R."/>
            <person name="Faria D.A."/>
            <person name="Sansaloni C.P."/>
            <person name="Petroli C.D."/>
            <person name="Yang X."/>
            <person name="Ranjan P."/>
            <person name="Tschaplinski T.J."/>
            <person name="Ye C.Y."/>
            <person name="Li T."/>
            <person name="Sterck L."/>
            <person name="Vanneste K."/>
            <person name="Murat F."/>
            <person name="Soler M."/>
            <person name="Clemente H.S."/>
            <person name="Saidi N."/>
            <person name="Cassan-Wang H."/>
            <person name="Dunand C."/>
            <person name="Hefer C.A."/>
            <person name="Bornberg-Bauer E."/>
            <person name="Kersting A.R."/>
            <person name="Vining K."/>
            <person name="Amarasinghe V."/>
            <person name="Ranik M."/>
            <person name="Naithani S."/>
            <person name="Elser J."/>
            <person name="Boyd A.E."/>
            <person name="Liston A."/>
            <person name="Spatafora J.W."/>
            <person name="Dharmwardhana P."/>
            <person name="Raja R."/>
            <person name="Sullivan C."/>
            <person name="Romanel E."/>
            <person name="Alves-Ferreira M."/>
            <person name="Kulheim C."/>
            <person name="Foley W."/>
            <person name="Carocha V."/>
            <person name="Paiva J."/>
            <person name="Kudrna D."/>
            <person name="Brommonschenkel S.H."/>
            <person name="Pasquali G."/>
            <person name="Byrne M."/>
            <person name="Rigault P."/>
            <person name="Tibbits J."/>
            <person name="Spokevicius A."/>
            <person name="Jones R.C."/>
            <person name="Steane D.A."/>
            <person name="Vaillancourt R.E."/>
            <person name="Potts B.M."/>
            <person name="Joubert F."/>
            <person name="Barry K."/>
            <person name="Pappas G.J."/>
            <person name="Strauss S.H."/>
            <person name="Jaiswal P."/>
            <person name="Grima-Pettenati J."/>
            <person name="Salse J."/>
            <person name="Van de Peer Y."/>
            <person name="Rokhsar D.S."/>
            <person name="Schmutz J."/>
        </authorList>
    </citation>
    <scope>NUCLEOTIDE SEQUENCE [LARGE SCALE GENOMIC DNA]</scope>
    <source>
        <strain evidence="3">cv. BRASUZ1</strain>
        <tissue evidence="2">Leaf extractions</tissue>
    </source>
</reference>
<feature type="region of interest" description="Disordered" evidence="1">
    <location>
        <begin position="1"/>
        <end position="40"/>
    </location>
</feature>
<accession>A0AAD9T864</accession>
<organism evidence="2 3">
    <name type="scientific">Eucalyptus grandis</name>
    <name type="common">Flooded gum</name>
    <dbReference type="NCBI Taxonomy" id="71139"/>
    <lineage>
        <taxon>Eukaryota</taxon>
        <taxon>Viridiplantae</taxon>
        <taxon>Streptophyta</taxon>
        <taxon>Embryophyta</taxon>
        <taxon>Tracheophyta</taxon>
        <taxon>Spermatophyta</taxon>
        <taxon>Magnoliopsida</taxon>
        <taxon>eudicotyledons</taxon>
        <taxon>Gunneridae</taxon>
        <taxon>Pentapetalae</taxon>
        <taxon>rosids</taxon>
        <taxon>malvids</taxon>
        <taxon>Myrtales</taxon>
        <taxon>Myrtaceae</taxon>
        <taxon>Myrtoideae</taxon>
        <taxon>Eucalypteae</taxon>
        <taxon>Eucalyptus</taxon>
    </lineage>
</organism>
<sequence>MEEKVNEKKRPVETEKQNGNRKAKQQSTNSSRQCEPHDKWRLPCRAPTFGELCLIGFGVTSLHLVPPSHTHFGRNHNNILNPGFSAKNQRKSH</sequence>